<comment type="caution">
    <text evidence="1">The sequence shown here is derived from an EMBL/GenBank/DDBJ whole genome shotgun (WGS) entry which is preliminary data.</text>
</comment>
<reference evidence="1 2" key="1">
    <citation type="submission" date="2016-07" db="EMBL/GenBank/DDBJ databases">
        <title>Pervasive Adenine N6-methylation of Active Genes in Fungi.</title>
        <authorList>
            <consortium name="DOE Joint Genome Institute"/>
            <person name="Mondo S.J."/>
            <person name="Dannebaum R.O."/>
            <person name="Kuo R.C."/>
            <person name="Labutti K."/>
            <person name="Haridas S."/>
            <person name="Kuo A."/>
            <person name="Salamov A."/>
            <person name="Ahrendt S.R."/>
            <person name="Lipzen A."/>
            <person name="Sullivan W."/>
            <person name="Andreopoulos W.B."/>
            <person name="Clum A."/>
            <person name="Lindquist E."/>
            <person name="Daum C."/>
            <person name="Ramamoorthy G.K."/>
            <person name="Gryganskyi A."/>
            <person name="Culley D."/>
            <person name="Magnuson J.K."/>
            <person name="James T.Y."/>
            <person name="O'Malley M.A."/>
            <person name="Stajich J.E."/>
            <person name="Spatafora J.W."/>
            <person name="Visel A."/>
            <person name="Grigoriev I.V."/>
        </authorList>
    </citation>
    <scope>NUCLEOTIDE SEQUENCE [LARGE SCALE GENOMIC DNA]</scope>
    <source>
        <strain evidence="1 2">CBS 115471</strain>
    </source>
</reference>
<keyword evidence="2" id="KW-1185">Reference proteome</keyword>
<accession>A0A1Y1ZRL2</accession>
<protein>
    <submittedName>
        <fullName evidence="1">Uncharacterized protein</fullName>
    </submittedName>
</protein>
<proteinExistence type="predicted"/>
<dbReference type="AlphaFoldDB" id="A0A1Y1ZRL2"/>
<dbReference type="Proteomes" id="UP000193144">
    <property type="component" value="Unassembled WGS sequence"/>
</dbReference>
<sequence>MGGSKETRFRNEARLAHFRNLVKVRRVMYLTLHETLLAYMYMASLAEFPPEFLNTTVDMVQKGLVQANLSASHLELRTGDLLRLINQVIDSGVNREDTSKGAKINTVDHTETVFVLTGRILRFQVAWCSFKSLRIFSMTTKCTIAYESNPCKLTNTSRTPLEENRVAQYCGY</sequence>
<gene>
    <name evidence="1" type="ORF">BCR34DRAFT_300687</name>
</gene>
<dbReference type="EMBL" id="MCFA01000051">
    <property type="protein sequence ID" value="ORY12435.1"/>
    <property type="molecule type" value="Genomic_DNA"/>
</dbReference>
<evidence type="ECO:0000313" key="1">
    <source>
        <dbReference type="EMBL" id="ORY12435.1"/>
    </source>
</evidence>
<organism evidence="1 2">
    <name type="scientific">Clohesyomyces aquaticus</name>
    <dbReference type="NCBI Taxonomy" id="1231657"/>
    <lineage>
        <taxon>Eukaryota</taxon>
        <taxon>Fungi</taxon>
        <taxon>Dikarya</taxon>
        <taxon>Ascomycota</taxon>
        <taxon>Pezizomycotina</taxon>
        <taxon>Dothideomycetes</taxon>
        <taxon>Pleosporomycetidae</taxon>
        <taxon>Pleosporales</taxon>
        <taxon>Lindgomycetaceae</taxon>
        <taxon>Clohesyomyces</taxon>
    </lineage>
</organism>
<evidence type="ECO:0000313" key="2">
    <source>
        <dbReference type="Proteomes" id="UP000193144"/>
    </source>
</evidence>
<name>A0A1Y1ZRL2_9PLEO</name>